<dbReference type="AlphaFoldDB" id="L8YC37"/>
<dbReference type="STRING" id="246437.L8YC37"/>
<dbReference type="GO" id="GO:0006364">
    <property type="term" value="P:rRNA processing"/>
    <property type="evidence" value="ECO:0007669"/>
    <property type="project" value="InterPro"/>
</dbReference>
<dbReference type="PANTHER" id="PTHR14725:SF0">
    <property type="entry name" value="RIBOSOME-BINDING FACTOR A, MITOCHONDRIAL-RELATED"/>
    <property type="match status" value="1"/>
</dbReference>
<dbReference type="Gene3D" id="3.30.300.20">
    <property type="match status" value="1"/>
</dbReference>
<keyword evidence="2" id="KW-1185">Reference proteome</keyword>
<dbReference type="InterPro" id="IPR023799">
    <property type="entry name" value="RbfA_dom_sf"/>
</dbReference>
<protein>
    <submittedName>
        <fullName evidence="1">Putative ribosome-binding factor A, mitochondrial</fullName>
    </submittedName>
</protein>
<sequence length="240" mass="25877">MRDSATLATSHGASPVCLLQDCSGAKLRKARQSCRAGPLTPRKKFWYEGPSLGSYLAGKPSKSEAFVKAPRKTRREDHVRLWALNGLLHKALADLLCTPEVSPEVCDLSVELSKVSLSPDFSACRVYWRTSLSAEQNARTQAALQRSAPHLRHLLMAQQTLRAVPPIVFVQDRESAAQAEVDQLLAVADFGPPGDRDDAQNDSSSCLLVGSGARSPEVSEKCVLEGAVQGLHLAVGPLLV</sequence>
<reference evidence="2" key="1">
    <citation type="submission" date="2012-07" db="EMBL/GenBank/DDBJ databases">
        <title>Genome of the Chinese tree shrew, a rising model animal genetically related to primates.</title>
        <authorList>
            <person name="Zhang G."/>
            <person name="Fan Y."/>
            <person name="Yao Y."/>
            <person name="Huang Z."/>
        </authorList>
    </citation>
    <scope>NUCLEOTIDE SEQUENCE [LARGE SCALE GENOMIC DNA]</scope>
</reference>
<dbReference type="PROSITE" id="PS01319">
    <property type="entry name" value="RBFA"/>
    <property type="match status" value="1"/>
</dbReference>
<accession>L8YC37</accession>
<dbReference type="SUPFAM" id="SSF89919">
    <property type="entry name" value="Ribosome-binding factor A, RbfA"/>
    <property type="match status" value="1"/>
</dbReference>
<organism evidence="1 2">
    <name type="scientific">Tupaia chinensis</name>
    <name type="common">Chinese tree shrew</name>
    <name type="synonym">Tupaia belangeri chinensis</name>
    <dbReference type="NCBI Taxonomy" id="246437"/>
    <lineage>
        <taxon>Eukaryota</taxon>
        <taxon>Metazoa</taxon>
        <taxon>Chordata</taxon>
        <taxon>Craniata</taxon>
        <taxon>Vertebrata</taxon>
        <taxon>Euteleostomi</taxon>
        <taxon>Mammalia</taxon>
        <taxon>Eutheria</taxon>
        <taxon>Euarchontoglires</taxon>
        <taxon>Scandentia</taxon>
        <taxon>Tupaiidae</taxon>
        <taxon>Tupaia</taxon>
    </lineage>
</organism>
<reference evidence="2" key="2">
    <citation type="journal article" date="2013" name="Nat. Commun.">
        <title>Genome of the Chinese tree shrew.</title>
        <authorList>
            <person name="Fan Y."/>
            <person name="Huang Z.Y."/>
            <person name="Cao C.C."/>
            <person name="Chen C.S."/>
            <person name="Chen Y.X."/>
            <person name="Fan D.D."/>
            <person name="He J."/>
            <person name="Hou H.L."/>
            <person name="Hu L."/>
            <person name="Hu X.T."/>
            <person name="Jiang X.T."/>
            <person name="Lai R."/>
            <person name="Lang Y.S."/>
            <person name="Liang B."/>
            <person name="Liao S.G."/>
            <person name="Mu D."/>
            <person name="Ma Y.Y."/>
            <person name="Niu Y.Y."/>
            <person name="Sun X.Q."/>
            <person name="Xia J.Q."/>
            <person name="Xiao J."/>
            <person name="Xiong Z.Q."/>
            <person name="Xu L."/>
            <person name="Yang L."/>
            <person name="Zhang Y."/>
            <person name="Zhao W."/>
            <person name="Zhao X.D."/>
            <person name="Zheng Y.T."/>
            <person name="Zhou J.M."/>
            <person name="Zhu Y.B."/>
            <person name="Zhang G.J."/>
            <person name="Wang J."/>
            <person name="Yao Y.G."/>
        </authorList>
    </citation>
    <scope>NUCLEOTIDE SEQUENCE [LARGE SCALE GENOMIC DNA]</scope>
</reference>
<evidence type="ECO:0000313" key="1">
    <source>
        <dbReference type="EMBL" id="ELV11936.1"/>
    </source>
</evidence>
<dbReference type="InterPro" id="IPR020053">
    <property type="entry name" value="Ribosome-bd_factorA_CS"/>
</dbReference>
<dbReference type="Proteomes" id="UP000011518">
    <property type="component" value="Unassembled WGS sequence"/>
</dbReference>
<dbReference type="InterPro" id="IPR000238">
    <property type="entry name" value="RbfA"/>
</dbReference>
<dbReference type="InParanoid" id="L8YC37"/>
<gene>
    <name evidence="1" type="ORF">TREES_T100005851</name>
</gene>
<dbReference type="eggNOG" id="KOG4700">
    <property type="taxonomic scope" value="Eukaryota"/>
</dbReference>
<dbReference type="PANTHER" id="PTHR14725">
    <property type="entry name" value="RIBOSOME-BINDING FACTOR A, MITOCHONDRIAL-RELATED"/>
    <property type="match status" value="1"/>
</dbReference>
<dbReference type="Pfam" id="PF02033">
    <property type="entry name" value="RBFA"/>
    <property type="match status" value="1"/>
</dbReference>
<dbReference type="EMBL" id="KB364821">
    <property type="protein sequence ID" value="ELV11936.1"/>
    <property type="molecule type" value="Genomic_DNA"/>
</dbReference>
<proteinExistence type="predicted"/>
<dbReference type="InterPro" id="IPR015946">
    <property type="entry name" value="KH_dom-like_a/b"/>
</dbReference>
<evidence type="ECO:0000313" key="2">
    <source>
        <dbReference type="Proteomes" id="UP000011518"/>
    </source>
</evidence>
<name>L8YC37_TUPCH</name>
<dbReference type="InterPro" id="IPR039212">
    <property type="entry name" value="RBFA_mitochondrial"/>
</dbReference>